<keyword evidence="10" id="KW-0995">Kinetochore</keyword>
<evidence type="ECO:0000256" key="3">
    <source>
        <dbReference type="ARBA" id="ARBA00004629"/>
    </source>
</evidence>
<dbReference type="GO" id="GO:0044732">
    <property type="term" value="C:mitotic spindle pole body"/>
    <property type="evidence" value="ECO:0007669"/>
    <property type="project" value="TreeGrafter"/>
</dbReference>
<evidence type="ECO:0000256" key="13">
    <source>
        <dbReference type="ARBA" id="ARBA00023328"/>
    </source>
</evidence>
<name>A0A6G1FRR4_9PEZI</name>
<feature type="compositionally biased region" description="Polar residues" evidence="15">
    <location>
        <begin position="137"/>
        <end position="158"/>
    </location>
</feature>
<evidence type="ECO:0000313" key="16">
    <source>
        <dbReference type="EMBL" id="KAF1808381.1"/>
    </source>
</evidence>
<dbReference type="PANTHER" id="PTHR28113:SF1">
    <property type="entry name" value="DASH COMPLEX SUBUNIT DAM1"/>
    <property type="match status" value="1"/>
</dbReference>
<evidence type="ECO:0000256" key="12">
    <source>
        <dbReference type="ARBA" id="ARBA00023242"/>
    </source>
</evidence>
<comment type="similarity">
    <text evidence="4">Belongs to the DASH complex DAM1 family.</text>
</comment>
<protein>
    <recommendedName>
        <fullName evidence="5">DASH complex subunit DAM1</fullName>
    </recommendedName>
    <alternativeName>
        <fullName evidence="14">Outer kinetochore protein DAM1</fullName>
    </alternativeName>
</protein>
<dbReference type="Proteomes" id="UP000504638">
    <property type="component" value="Unplaced"/>
</dbReference>
<proteinExistence type="inferred from homology"/>
<dbReference type="RefSeq" id="XP_033530012.1">
    <property type="nucleotide sequence ID" value="XM_033675431.1"/>
</dbReference>
<evidence type="ECO:0000256" key="15">
    <source>
        <dbReference type="SAM" id="MobiDB-lite"/>
    </source>
</evidence>
<dbReference type="GeneID" id="54416001"/>
<keyword evidence="17" id="KW-1185">Reference proteome</keyword>
<keyword evidence="11" id="KW-0206">Cytoskeleton</keyword>
<organism evidence="16">
    <name type="scientific">Eremomyces bilateralis CBS 781.70</name>
    <dbReference type="NCBI Taxonomy" id="1392243"/>
    <lineage>
        <taxon>Eukaryota</taxon>
        <taxon>Fungi</taxon>
        <taxon>Dikarya</taxon>
        <taxon>Ascomycota</taxon>
        <taxon>Pezizomycotina</taxon>
        <taxon>Dothideomycetes</taxon>
        <taxon>Dothideomycetes incertae sedis</taxon>
        <taxon>Eremomycetales</taxon>
        <taxon>Eremomycetaceae</taxon>
        <taxon>Eremomyces</taxon>
    </lineage>
</organism>
<sequence length="203" mass="21815">KRSSSRTRNPPSRPTTPLRPTSRSSLRDSTRQATLAASQSAVDGGFPLDALEPRFAELSDAMGDLEANFMHLQIMHESLGRFSEDFAAFLYGMNMNAFCVDYPEAPIPESFKRASQRQPQEEGPMSREPDSDAEATFLTTDTSFVDNPPTSSKASSRFMTPGPRRAGIGRGGPTRGTGRGSAAARGPSTRASGLARATTRGRG</sequence>
<gene>
    <name evidence="16 18" type="ORF">P152DRAFT_366659</name>
</gene>
<evidence type="ECO:0000256" key="11">
    <source>
        <dbReference type="ARBA" id="ARBA00023212"/>
    </source>
</evidence>
<dbReference type="AlphaFoldDB" id="A0A6G1FRR4"/>
<feature type="compositionally biased region" description="Gly residues" evidence="15">
    <location>
        <begin position="168"/>
        <end position="179"/>
    </location>
</feature>
<dbReference type="EMBL" id="ML975185">
    <property type="protein sequence ID" value="KAF1808381.1"/>
    <property type="molecule type" value="Genomic_DNA"/>
</dbReference>
<evidence type="ECO:0000256" key="1">
    <source>
        <dbReference type="ARBA" id="ARBA00004123"/>
    </source>
</evidence>
<evidence type="ECO:0000256" key="7">
    <source>
        <dbReference type="ARBA" id="ARBA00022490"/>
    </source>
</evidence>
<feature type="non-terminal residue" evidence="16">
    <location>
        <position position="203"/>
    </location>
</feature>
<feature type="non-terminal residue" evidence="16">
    <location>
        <position position="1"/>
    </location>
</feature>
<keyword evidence="8" id="KW-0493">Microtubule</keyword>
<evidence type="ECO:0000256" key="8">
    <source>
        <dbReference type="ARBA" id="ARBA00022701"/>
    </source>
</evidence>
<evidence type="ECO:0000256" key="2">
    <source>
        <dbReference type="ARBA" id="ARBA00004186"/>
    </source>
</evidence>
<evidence type="ECO:0000256" key="14">
    <source>
        <dbReference type="ARBA" id="ARBA00030453"/>
    </source>
</evidence>
<dbReference type="GO" id="GO:1990537">
    <property type="term" value="C:mitotic spindle polar microtubule"/>
    <property type="evidence" value="ECO:0007669"/>
    <property type="project" value="TreeGrafter"/>
</dbReference>
<evidence type="ECO:0000256" key="9">
    <source>
        <dbReference type="ARBA" id="ARBA00022829"/>
    </source>
</evidence>
<comment type="subcellular location">
    <subcellularLocation>
        <location evidence="3">Chromosome</location>
        <location evidence="3">Centromere</location>
        <location evidence="3">Kinetochore</location>
    </subcellularLocation>
    <subcellularLocation>
        <location evidence="2">Cytoplasm</location>
        <location evidence="2">Cytoskeleton</location>
        <location evidence="2">Spindle</location>
    </subcellularLocation>
    <subcellularLocation>
        <location evidence="1">Nucleus</location>
    </subcellularLocation>
</comment>
<dbReference type="OrthoDB" id="5586015at2759"/>
<dbReference type="InterPro" id="IPR013962">
    <property type="entry name" value="DASH_Dam1"/>
</dbReference>
<dbReference type="GO" id="GO:0042729">
    <property type="term" value="C:DASH complex"/>
    <property type="evidence" value="ECO:0007669"/>
    <property type="project" value="InterPro"/>
</dbReference>
<feature type="region of interest" description="Disordered" evidence="15">
    <location>
        <begin position="112"/>
        <end position="203"/>
    </location>
</feature>
<dbReference type="Pfam" id="PF08653">
    <property type="entry name" value="DASH_Dam1"/>
    <property type="match status" value="1"/>
</dbReference>
<reference evidence="16 18" key="1">
    <citation type="submission" date="2020-01" db="EMBL/GenBank/DDBJ databases">
        <authorList>
            <consortium name="DOE Joint Genome Institute"/>
            <person name="Haridas S."/>
            <person name="Albert R."/>
            <person name="Binder M."/>
            <person name="Bloem J."/>
            <person name="Labutti K."/>
            <person name="Salamov A."/>
            <person name="Andreopoulos B."/>
            <person name="Baker S.E."/>
            <person name="Barry K."/>
            <person name="Bills G."/>
            <person name="Bluhm B.H."/>
            <person name="Cannon C."/>
            <person name="Castanera R."/>
            <person name="Culley D.E."/>
            <person name="Daum C."/>
            <person name="Ezra D."/>
            <person name="Gonzalez J.B."/>
            <person name="Henrissat B."/>
            <person name="Kuo A."/>
            <person name="Liang C."/>
            <person name="Lipzen A."/>
            <person name="Lutzoni F."/>
            <person name="Magnuson J."/>
            <person name="Mondo S."/>
            <person name="Nolan M."/>
            <person name="Ohm R."/>
            <person name="Pangilinan J."/>
            <person name="Park H.-J."/>
            <person name="Ramirez L."/>
            <person name="Alfaro M."/>
            <person name="Sun H."/>
            <person name="Tritt A."/>
            <person name="Yoshinaga Y."/>
            <person name="Zwiers L.-H."/>
            <person name="Turgeon B.G."/>
            <person name="Goodwin S.B."/>
            <person name="Spatafora J.W."/>
            <person name="Crous P.W."/>
            <person name="Grigoriev I.V."/>
        </authorList>
    </citation>
    <scope>NUCLEOTIDE SEQUENCE</scope>
    <source>
        <strain evidence="16 18">CBS 781.70</strain>
    </source>
</reference>
<keyword evidence="13" id="KW-0137">Centromere</keyword>
<evidence type="ECO:0000256" key="10">
    <source>
        <dbReference type="ARBA" id="ARBA00022838"/>
    </source>
</evidence>
<evidence type="ECO:0000313" key="17">
    <source>
        <dbReference type="Proteomes" id="UP000504638"/>
    </source>
</evidence>
<evidence type="ECO:0000256" key="4">
    <source>
        <dbReference type="ARBA" id="ARBA00010073"/>
    </source>
</evidence>
<reference evidence="18" key="2">
    <citation type="submission" date="2020-04" db="EMBL/GenBank/DDBJ databases">
        <authorList>
            <consortium name="NCBI Genome Project"/>
        </authorList>
    </citation>
    <scope>NUCLEOTIDE SEQUENCE</scope>
    <source>
        <strain evidence="18">CBS 781.70</strain>
    </source>
</reference>
<keyword evidence="9" id="KW-0159">Chromosome partition</keyword>
<evidence type="ECO:0000313" key="18">
    <source>
        <dbReference type="RefSeq" id="XP_033530012.1"/>
    </source>
</evidence>
<keyword evidence="7" id="KW-0963">Cytoplasm</keyword>
<feature type="compositionally biased region" description="Low complexity" evidence="15">
    <location>
        <begin position="180"/>
        <end position="193"/>
    </location>
</feature>
<reference evidence="18" key="3">
    <citation type="submission" date="2025-04" db="UniProtKB">
        <authorList>
            <consortium name="RefSeq"/>
        </authorList>
    </citation>
    <scope>IDENTIFICATION</scope>
    <source>
        <strain evidence="18">CBS 781.70</strain>
    </source>
</reference>
<keyword evidence="12" id="KW-0539">Nucleus</keyword>
<dbReference type="GO" id="GO:1990758">
    <property type="term" value="P:mitotic sister chromatid biorientation"/>
    <property type="evidence" value="ECO:0007669"/>
    <property type="project" value="TreeGrafter"/>
</dbReference>
<accession>A0A6G1FRR4</accession>
<feature type="compositionally biased region" description="Low complexity" evidence="15">
    <location>
        <begin position="1"/>
        <end position="24"/>
    </location>
</feature>
<evidence type="ECO:0000256" key="5">
    <source>
        <dbReference type="ARBA" id="ARBA00020497"/>
    </source>
</evidence>
<dbReference type="PANTHER" id="PTHR28113">
    <property type="entry name" value="DASH COMPLEX SUBUNIT DAM1"/>
    <property type="match status" value="1"/>
</dbReference>
<keyword evidence="6" id="KW-0158">Chromosome</keyword>
<evidence type="ECO:0000256" key="6">
    <source>
        <dbReference type="ARBA" id="ARBA00022454"/>
    </source>
</evidence>
<feature type="region of interest" description="Disordered" evidence="15">
    <location>
        <begin position="1"/>
        <end position="38"/>
    </location>
</feature>